<dbReference type="InterPro" id="IPR000073">
    <property type="entry name" value="AB_hydrolase_1"/>
</dbReference>
<feature type="chain" id="PRO_5011614537" evidence="1">
    <location>
        <begin position="25"/>
        <end position="333"/>
    </location>
</feature>
<evidence type="ECO:0000256" key="1">
    <source>
        <dbReference type="SAM" id="SignalP"/>
    </source>
</evidence>
<dbReference type="EMBL" id="FNAC01000032">
    <property type="protein sequence ID" value="SDD47803.1"/>
    <property type="molecule type" value="Genomic_DNA"/>
</dbReference>
<dbReference type="Gene3D" id="3.40.50.1820">
    <property type="entry name" value="alpha/beta hydrolase"/>
    <property type="match status" value="1"/>
</dbReference>
<name>A0A1G6V2U8_9BACT</name>
<dbReference type="STRING" id="686796.SAMN04488104_10328"/>
<dbReference type="Pfam" id="PF00561">
    <property type="entry name" value="Abhydrolase_1"/>
    <property type="match status" value="1"/>
</dbReference>
<keyword evidence="1" id="KW-0732">Signal</keyword>
<organism evidence="3 4">
    <name type="scientific">Algoriphagus faecimaris</name>
    <dbReference type="NCBI Taxonomy" id="686796"/>
    <lineage>
        <taxon>Bacteria</taxon>
        <taxon>Pseudomonadati</taxon>
        <taxon>Bacteroidota</taxon>
        <taxon>Cytophagia</taxon>
        <taxon>Cytophagales</taxon>
        <taxon>Cyclobacteriaceae</taxon>
        <taxon>Algoriphagus</taxon>
    </lineage>
</organism>
<sequence length="333" mass="39240">MKPTFKNFSSLLFGFVLICLRAQAQETPWNYESKMIDIGEIQLEYYDHGGEGPLLIEVQDFHNYYEGPYFNQNSTMFPFLEKLSEGFHVVAPMRRGYGKSSDTKWGMDVATLGKDLLLFMDALGVEKAFFYGRFPGSQELTWIAEHHPERIYGLIYFNNPIVLVHCTDLEVIEFFENISVFTPDFDKEKLKRIMGSRAIWRPDFLTDLDLRMQVPALRFINPEFEKTNFNQAMFETEMKNMSEEDWKGTRDEEQQYLKDLLSDSVRYEQLYEKLKACNLSAEIEAGMKRAFGDNLITRYEAEFPQKLEIEEAFREYMLWQAKHILEFKEGVMK</sequence>
<gene>
    <name evidence="3" type="ORF">SAMN04488104_10328</name>
</gene>
<evidence type="ECO:0000313" key="4">
    <source>
        <dbReference type="Proteomes" id="UP000199060"/>
    </source>
</evidence>
<feature type="domain" description="AB hydrolase-1" evidence="2">
    <location>
        <begin position="76"/>
        <end position="156"/>
    </location>
</feature>
<dbReference type="SUPFAM" id="SSF53474">
    <property type="entry name" value="alpha/beta-Hydrolases"/>
    <property type="match status" value="1"/>
</dbReference>
<accession>A0A1G6V2U8</accession>
<dbReference type="AlphaFoldDB" id="A0A1G6V2U8"/>
<protein>
    <submittedName>
        <fullName evidence="3">Pimeloyl-ACP methyl ester carboxylesterase</fullName>
    </submittedName>
</protein>
<dbReference type="InterPro" id="IPR029058">
    <property type="entry name" value="AB_hydrolase_fold"/>
</dbReference>
<feature type="signal peptide" evidence="1">
    <location>
        <begin position="1"/>
        <end position="24"/>
    </location>
</feature>
<dbReference type="Proteomes" id="UP000199060">
    <property type="component" value="Unassembled WGS sequence"/>
</dbReference>
<evidence type="ECO:0000259" key="2">
    <source>
        <dbReference type="Pfam" id="PF00561"/>
    </source>
</evidence>
<keyword evidence="4" id="KW-1185">Reference proteome</keyword>
<evidence type="ECO:0000313" key="3">
    <source>
        <dbReference type="EMBL" id="SDD47803.1"/>
    </source>
</evidence>
<proteinExistence type="predicted"/>
<dbReference type="OrthoDB" id="9780932at2"/>
<dbReference type="RefSeq" id="WP_087940414.1">
    <property type="nucleotide sequence ID" value="NZ_FNAC01000032.1"/>
</dbReference>
<reference evidence="4" key="1">
    <citation type="submission" date="2016-10" db="EMBL/GenBank/DDBJ databases">
        <authorList>
            <person name="Varghese N."/>
            <person name="Submissions S."/>
        </authorList>
    </citation>
    <scope>NUCLEOTIDE SEQUENCE [LARGE SCALE GENOMIC DNA]</scope>
    <source>
        <strain evidence="4">DSM 23095</strain>
    </source>
</reference>